<dbReference type="Proteomes" id="UP000193642">
    <property type="component" value="Unassembled WGS sequence"/>
</dbReference>
<proteinExistence type="predicted"/>
<sequence>MASKTINLYMNFLIDKDQICLWAEQVLLQRKQVRHLTMACVDRSDIGISRITQAVIDCNPEQLFCESSDIELQDLIRCSRLQCLKLIITEFNPEKLALSLIILELLHLKELDLKCGDTEKRQFLDVARILAGTGIRKVRFELEESIVDLMI</sequence>
<dbReference type="AlphaFoldDB" id="A0A1Y2BR12"/>
<keyword evidence="2" id="KW-1185">Reference proteome</keyword>
<dbReference type="OrthoDB" id="2164588at2759"/>
<evidence type="ECO:0000313" key="2">
    <source>
        <dbReference type="Proteomes" id="UP000193642"/>
    </source>
</evidence>
<organism evidence="1 2">
    <name type="scientific">Rhizoclosmatium globosum</name>
    <dbReference type="NCBI Taxonomy" id="329046"/>
    <lineage>
        <taxon>Eukaryota</taxon>
        <taxon>Fungi</taxon>
        <taxon>Fungi incertae sedis</taxon>
        <taxon>Chytridiomycota</taxon>
        <taxon>Chytridiomycota incertae sedis</taxon>
        <taxon>Chytridiomycetes</taxon>
        <taxon>Chytridiales</taxon>
        <taxon>Chytriomycetaceae</taxon>
        <taxon>Rhizoclosmatium</taxon>
    </lineage>
</organism>
<protein>
    <submittedName>
        <fullName evidence="1">Uncharacterized protein</fullName>
    </submittedName>
</protein>
<accession>A0A1Y2BR12</accession>
<reference evidence="1 2" key="1">
    <citation type="submission" date="2016-07" db="EMBL/GenBank/DDBJ databases">
        <title>Pervasive Adenine N6-methylation of Active Genes in Fungi.</title>
        <authorList>
            <consortium name="DOE Joint Genome Institute"/>
            <person name="Mondo S.J."/>
            <person name="Dannebaum R.O."/>
            <person name="Kuo R.C."/>
            <person name="Labutti K."/>
            <person name="Haridas S."/>
            <person name="Kuo A."/>
            <person name="Salamov A."/>
            <person name="Ahrendt S.R."/>
            <person name="Lipzen A."/>
            <person name="Sullivan W."/>
            <person name="Andreopoulos W.B."/>
            <person name="Clum A."/>
            <person name="Lindquist E."/>
            <person name="Daum C."/>
            <person name="Ramamoorthy G.K."/>
            <person name="Gryganskyi A."/>
            <person name="Culley D."/>
            <person name="Magnuson J.K."/>
            <person name="James T.Y."/>
            <person name="O'Malley M.A."/>
            <person name="Stajich J.E."/>
            <person name="Spatafora J.W."/>
            <person name="Visel A."/>
            <person name="Grigoriev I.V."/>
        </authorList>
    </citation>
    <scope>NUCLEOTIDE SEQUENCE [LARGE SCALE GENOMIC DNA]</scope>
    <source>
        <strain evidence="1 2">JEL800</strain>
    </source>
</reference>
<comment type="caution">
    <text evidence="1">The sequence shown here is derived from an EMBL/GenBank/DDBJ whole genome shotgun (WGS) entry which is preliminary data.</text>
</comment>
<name>A0A1Y2BR12_9FUNG</name>
<gene>
    <name evidence="1" type="ORF">BCR33DRAFT_769845</name>
</gene>
<dbReference type="EMBL" id="MCGO01000051">
    <property type="protein sequence ID" value="ORY37188.1"/>
    <property type="molecule type" value="Genomic_DNA"/>
</dbReference>
<evidence type="ECO:0000313" key="1">
    <source>
        <dbReference type="EMBL" id="ORY37188.1"/>
    </source>
</evidence>